<sequence length="137" mass="15468">MLSRLRNTVIEDCENLDGAPLSVIAAAFDKWVEENGDPEPISSRYQIALIVDEESLEKFRQLPAPFTPGLFGRDMVGVCCKAYSQTFIDSGLDIQWFRAAPALIPSLYFSAQDRDLDLLMCEMMTHVNTDPIELEMF</sequence>
<dbReference type="Proteomes" id="UP000039046">
    <property type="component" value="Unassembled WGS sequence"/>
</dbReference>
<gene>
    <name evidence="1" type="ORF">VHEMI03779</name>
</gene>
<name>A0A0A1TEE8_9HYPO</name>
<dbReference type="OrthoDB" id="6499973at2759"/>
<evidence type="ECO:0000313" key="1">
    <source>
        <dbReference type="EMBL" id="CEJ85464.1"/>
    </source>
</evidence>
<protein>
    <submittedName>
        <fullName evidence="1">Uncharacterized protein</fullName>
    </submittedName>
</protein>
<proteinExistence type="predicted"/>
<evidence type="ECO:0000313" key="2">
    <source>
        <dbReference type="Proteomes" id="UP000039046"/>
    </source>
</evidence>
<reference evidence="1 2" key="1">
    <citation type="journal article" date="2015" name="Genome Announc.">
        <title>Draft Genome Sequence and Gene Annotation of the Entomopathogenic Fungus Verticillium hemipterigenum.</title>
        <authorList>
            <person name="Horn F."/>
            <person name="Habel A."/>
            <person name="Scharf D.H."/>
            <person name="Dworschak J."/>
            <person name="Brakhage A.A."/>
            <person name="Guthke R."/>
            <person name="Hertweck C."/>
            <person name="Linde J."/>
        </authorList>
    </citation>
    <scope>NUCLEOTIDE SEQUENCE [LARGE SCALE GENOMIC DNA]</scope>
</reference>
<organism evidence="1 2">
    <name type="scientific">[Torrubiella] hemipterigena</name>
    <dbReference type="NCBI Taxonomy" id="1531966"/>
    <lineage>
        <taxon>Eukaryota</taxon>
        <taxon>Fungi</taxon>
        <taxon>Dikarya</taxon>
        <taxon>Ascomycota</taxon>
        <taxon>Pezizomycotina</taxon>
        <taxon>Sordariomycetes</taxon>
        <taxon>Hypocreomycetidae</taxon>
        <taxon>Hypocreales</taxon>
        <taxon>Clavicipitaceae</taxon>
        <taxon>Clavicipitaceae incertae sedis</taxon>
        <taxon>'Torrubiella' clade</taxon>
    </lineage>
</organism>
<dbReference type="EMBL" id="CDHN01000002">
    <property type="protein sequence ID" value="CEJ85464.1"/>
    <property type="molecule type" value="Genomic_DNA"/>
</dbReference>
<dbReference type="AlphaFoldDB" id="A0A0A1TEE8"/>
<keyword evidence="2" id="KW-1185">Reference proteome</keyword>
<dbReference type="HOGENOM" id="CLU_1866518_0_0_1"/>
<accession>A0A0A1TEE8</accession>